<evidence type="ECO:0000256" key="2">
    <source>
        <dbReference type="ARBA" id="ARBA00022692"/>
    </source>
</evidence>
<name>A0ABS6SKR8_9SPHN</name>
<comment type="subcellular location">
    <subcellularLocation>
        <location evidence="1">Endomembrane system</location>
        <topology evidence="1">Multi-pass membrane protein</topology>
    </subcellularLocation>
</comment>
<gene>
    <name evidence="6" type="ORF">KCG45_04665</name>
</gene>
<dbReference type="Pfam" id="PF01988">
    <property type="entry name" value="VIT1"/>
    <property type="match status" value="1"/>
</dbReference>
<feature type="transmembrane region" description="Helical" evidence="5">
    <location>
        <begin position="160"/>
        <end position="183"/>
    </location>
</feature>
<dbReference type="InterPro" id="IPR008217">
    <property type="entry name" value="Ccc1_fam"/>
</dbReference>
<dbReference type="RefSeq" id="WP_218315915.1">
    <property type="nucleotide sequence ID" value="NZ_JAGSPB010000001.1"/>
</dbReference>
<evidence type="ECO:0000313" key="6">
    <source>
        <dbReference type="EMBL" id="MBV7265461.1"/>
    </source>
</evidence>
<evidence type="ECO:0000313" key="7">
    <source>
        <dbReference type="Proteomes" id="UP000699975"/>
    </source>
</evidence>
<comment type="caution">
    <text evidence="6">The sequence shown here is derived from an EMBL/GenBank/DDBJ whole genome shotgun (WGS) entry which is preliminary data.</text>
</comment>
<proteinExistence type="predicted"/>
<dbReference type="EMBL" id="JAGSPB010000001">
    <property type="protein sequence ID" value="MBV7265461.1"/>
    <property type="molecule type" value="Genomic_DNA"/>
</dbReference>
<dbReference type="Proteomes" id="UP000699975">
    <property type="component" value="Unassembled WGS sequence"/>
</dbReference>
<organism evidence="6 7">
    <name type="scientific">Erythrobacter ani</name>
    <dbReference type="NCBI Taxonomy" id="2827235"/>
    <lineage>
        <taxon>Bacteria</taxon>
        <taxon>Pseudomonadati</taxon>
        <taxon>Pseudomonadota</taxon>
        <taxon>Alphaproteobacteria</taxon>
        <taxon>Sphingomonadales</taxon>
        <taxon>Erythrobacteraceae</taxon>
        <taxon>Erythrobacter/Porphyrobacter group</taxon>
        <taxon>Erythrobacter</taxon>
    </lineage>
</organism>
<sequence length="249" mass="26622">MVKSLQDHITDHSLPRIRERLAHPRGPSPLGDFMLGGVDGVVTTFAVVAGSAGGQLPAATVIILGIANLIADGFSMAVSNYLGTRARQEEVKKGRQDEEDHIRTYPEGERREIREIFARKGLQGTILEKVVDVVTADRKVWVDTMMVEELRLDDLAARPIRAAVTTYFAFSICGLVPLIPFLLGLGDFAAMFLASSLLGLAIFFILGVGNGWVLGTSGLVSGIRTLGIGGGAAILAYSAGHLIRLLIEA</sequence>
<evidence type="ECO:0000256" key="5">
    <source>
        <dbReference type="SAM" id="Phobius"/>
    </source>
</evidence>
<keyword evidence="4 5" id="KW-0472">Membrane</keyword>
<evidence type="ECO:0000256" key="3">
    <source>
        <dbReference type="ARBA" id="ARBA00022989"/>
    </source>
</evidence>
<dbReference type="PANTHER" id="PTHR31851">
    <property type="entry name" value="FE(2+)/MN(2+) TRANSPORTER PCL1"/>
    <property type="match status" value="1"/>
</dbReference>
<keyword evidence="2 5" id="KW-0812">Transmembrane</keyword>
<protein>
    <submittedName>
        <fullName evidence="6">VIT1/CCC1 transporter family protein</fullName>
    </submittedName>
</protein>
<keyword evidence="7" id="KW-1185">Reference proteome</keyword>
<feature type="transmembrane region" description="Helical" evidence="5">
    <location>
        <begin position="226"/>
        <end position="247"/>
    </location>
</feature>
<feature type="transmembrane region" description="Helical" evidence="5">
    <location>
        <begin position="189"/>
        <end position="214"/>
    </location>
</feature>
<evidence type="ECO:0000256" key="4">
    <source>
        <dbReference type="ARBA" id="ARBA00023136"/>
    </source>
</evidence>
<accession>A0ABS6SKR8</accession>
<keyword evidence="3 5" id="KW-1133">Transmembrane helix</keyword>
<reference evidence="6 7" key="1">
    <citation type="submission" date="2021-04" db="EMBL/GenBank/DDBJ databases">
        <authorList>
            <person name="Pira H."/>
            <person name="Risdian C."/>
            <person name="Wink J."/>
        </authorList>
    </citation>
    <scope>NUCLEOTIDE SEQUENCE [LARGE SCALE GENOMIC DNA]</scope>
    <source>
        <strain evidence="6 7">WH131</strain>
    </source>
</reference>
<evidence type="ECO:0000256" key="1">
    <source>
        <dbReference type="ARBA" id="ARBA00004127"/>
    </source>
</evidence>